<dbReference type="InterPro" id="IPR045332">
    <property type="entry name" value="ARMET_N"/>
</dbReference>
<dbReference type="GeneTree" id="ENSGT00390000007160"/>
<dbReference type="PANTHER" id="PTHR12990:SF9">
    <property type="entry name" value="CEREBRAL DOPAMINE NEUROTROPHIC FACTOR"/>
    <property type="match status" value="1"/>
</dbReference>
<accession>A0A9L0J6F5</accession>
<dbReference type="PANTHER" id="PTHR12990">
    <property type="entry name" value="ARMET-LIKE PROTEIN"/>
    <property type="match status" value="1"/>
</dbReference>
<evidence type="ECO:0000256" key="4">
    <source>
        <dbReference type="ARBA" id="ARBA00022729"/>
    </source>
</evidence>
<dbReference type="AlphaFoldDB" id="A0A9L0J6F5"/>
<organism evidence="8 9">
    <name type="scientific">Equus asinus</name>
    <name type="common">Donkey</name>
    <name type="synonym">Equus africanus asinus</name>
    <dbReference type="NCBI Taxonomy" id="9793"/>
    <lineage>
        <taxon>Eukaryota</taxon>
        <taxon>Metazoa</taxon>
        <taxon>Chordata</taxon>
        <taxon>Craniata</taxon>
        <taxon>Vertebrata</taxon>
        <taxon>Euteleostomi</taxon>
        <taxon>Mammalia</taxon>
        <taxon>Eutheria</taxon>
        <taxon>Laurasiatheria</taxon>
        <taxon>Perissodactyla</taxon>
        <taxon>Equidae</taxon>
        <taxon>Equus</taxon>
    </lineage>
</organism>
<dbReference type="Ensembl" id="ENSEAST00005073829.1">
    <property type="protein sequence ID" value="ENSEASP00005048876.1"/>
    <property type="gene ID" value="ENSEASG00005032214.1"/>
</dbReference>
<dbReference type="Gene3D" id="1.10.720.30">
    <property type="entry name" value="SAP domain"/>
    <property type="match status" value="1"/>
</dbReference>
<sequence length="223" mass="25187">MSPPVHSCIFFVVGPSSCGMWDAASAWFDEQCHVRAQDSNQRNTGRPAAELADLTTRPGGQPQDLQCFKCCSFTICKEFLNRFYNSLITRGVSFSLDTIEKELIDFCLDVKGKEHRLCYYLGATKDAATKILSEVIRPMSVHMPAVKICEKLKKMDSQICELKYEKKLDLASVDLSKMRVAELKQILNSWGEECRACAEKSDYVNLIKELAPKYAAMHPKTEL</sequence>
<dbReference type="FunFam" id="1.10.720.30:FF:000003">
    <property type="entry name" value="Mesencephalic astrocyte-derived neurotrophic factor"/>
    <property type="match status" value="1"/>
</dbReference>
<evidence type="ECO:0000256" key="1">
    <source>
        <dbReference type="ARBA" id="ARBA00004613"/>
    </source>
</evidence>
<comment type="subcellular location">
    <subcellularLocation>
        <location evidence="1">Secreted</location>
    </subcellularLocation>
</comment>
<feature type="domain" description="ARMET C-terminal" evidence="6">
    <location>
        <begin position="172"/>
        <end position="214"/>
    </location>
</feature>
<dbReference type="InterPro" id="IPR036361">
    <property type="entry name" value="SAP_dom_sf"/>
</dbReference>
<keyword evidence="5" id="KW-1015">Disulfide bond</keyword>
<evidence type="ECO:0000259" key="6">
    <source>
        <dbReference type="Pfam" id="PF10208"/>
    </source>
</evidence>
<protein>
    <submittedName>
        <fullName evidence="8">Cerebral dopamine neurotrophic factor</fullName>
    </submittedName>
</protein>
<dbReference type="FunFam" id="1.10.225.10:FF:000003">
    <property type="entry name" value="Mesencephalic astrocyte-derived neurotrophic factor"/>
    <property type="match status" value="1"/>
</dbReference>
<dbReference type="SUPFAM" id="SSF68906">
    <property type="entry name" value="SAP domain"/>
    <property type="match status" value="1"/>
</dbReference>
<gene>
    <name evidence="8" type="primary">CDNF</name>
</gene>
<dbReference type="Pfam" id="PF20145">
    <property type="entry name" value="ARMET_N"/>
    <property type="match status" value="1"/>
</dbReference>
<keyword evidence="9" id="KW-1185">Reference proteome</keyword>
<feature type="domain" description="ARMET N-terminal" evidence="7">
    <location>
        <begin position="74"/>
        <end position="168"/>
    </location>
</feature>
<evidence type="ECO:0000256" key="5">
    <source>
        <dbReference type="ARBA" id="ARBA00023157"/>
    </source>
</evidence>
<reference evidence="8" key="3">
    <citation type="submission" date="2025-09" db="UniProtKB">
        <authorList>
            <consortium name="Ensembl"/>
        </authorList>
    </citation>
    <scope>IDENTIFICATION</scope>
</reference>
<dbReference type="Proteomes" id="UP000694387">
    <property type="component" value="Chromosome 29"/>
</dbReference>
<dbReference type="Gene3D" id="1.10.225.10">
    <property type="entry name" value="Saposin-like"/>
    <property type="match status" value="1"/>
</dbReference>
<evidence type="ECO:0000259" key="7">
    <source>
        <dbReference type="Pfam" id="PF20145"/>
    </source>
</evidence>
<keyword evidence="4" id="KW-0732">Signal</keyword>
<proteinExistence type="inferred from homology"/>
<dbReference type="GO" id="GO:0005783">
    <property type="term" value="C:endoplasmic reticulum"/>
    <property type="evidence" value="ECO:0007669"/>
    <property type="project" value="TreeGrafter"/>
</dbReference>
<dbReference type="GO" id="GO:0031175">
    <property type="term" value="P:neuron projection development"/>
    <property type="evidence" value="ECO:0007669"/>
    <property type="project" value="TreeGrafter"/>
</dbReference>
<evidence type="ECO:0000313" key="8">
    <source>
        <dbReference type="Ensembl" id="ENSEASP00005048876.1"/>
    </source>
</evidence>
<name>A0A9L0J6F5_EQUAS</name>
<reference evidence="8" key="2">
    <citation type="submission" date="2025-08" db="UniProtKB">
        <authorList>
            <consortium name="Ensembl"/>
        </authorList>
    </citation>
    <scope>IDENTIFICATION</scope>
</reference>
<dbReference type="GO" id="GO:0005615">
    <property type="term" value="C:extracellular space"/>
    <property type="evidence" value="ECO:0007669"/>
    <property type="project" value="TreeGrafter"/>
</dbReference>
<evidence type="ECO:0000256" key="3">
    <source>
        <dbReference type="ARBA" id="ARBA00022525"/>
    </source>
</evidence>
<comment type="similarity">
    <text evidence="2">Belongs to the ARMET family.</text>
</comment>
<evidence type="ECO:0000313" key="9">
    <source>
        <dbReference type="Proteomes" id="UP000694387"/>
    </source>
</evidence>
<dbReference type="InterPro" id="IPR045333">
    <property type="entry name" value="ARMET-like"/>
</dbReference>
<evidence type="ECO:0000256" key="2">
    <source>
        <dbReference type="ARBA" id="ARBA00005617"/>
    </source>
</evidence>
<keyword evidence="3" id="KW-0964">Secreted</keyword>
<dbReference type="InterPro" id="IPR019345">
    <property type="entry name" value="ARMET_C"/>
</dbReference>
<dbReference type="Pfam" id="PF10208">
    <property type="entry name" value="ARMET_C"/>
    <property type="match status" value="1"/>
</dbReference>
<reference evidence="8 9" key="1">
    <citation type="journal article" date="2020" name="Nat. Commun.">
        <title>Donkey genomes provide new insights into domestication and selection for coat color.</title>
        <authorList>
            <person name="Wang"/>
            <person name="C."/>
            <person name="Li"/>
            <person name="H."/>
            <person name="Guo"/>
            <person name="Y."/>
            <person name="Huang"/>
            <person name="J."/>
            <person name="Sun"/>
            <person name="Y."/>
            <person name="Min"/>
            <person name="J."/>
            <person name="Wang"/>
            <person name="J."/>
            <person name="Fang"/>
            <person name="X."/>
            <person name="Zhao"/>
            <person name="Z."/>
            <person name="Wang"/>
            <person name="S."/>
            <person name="Zhang"/>
            <person name="Y."/>
            <person name="Liu"/>
            <person name="Q."/>
            <person name="Jiang"/>
            <person name="Q."/>
            <person name="Wang"/>
            <person name="X."/>
            <person name="Guo"/>
            <person name="Y."/>
            <person name="Yang"/>
            <person name="C."/>
            <person name="Wang"/>
            <person name="Y."/>
            <person name="Tian"/>
            <person name="F."/>
            <person name="Zhuang"/>
            <person name="G."/>
            <person name="Fan"/>
            <person name="Y."/>
            <person name="Gao"/>
            <person name="Q."/>
            <person name="Li"/>
            <person name="Y."/>
            <person name="Ju"/>
            <person name="Z."/>
            <person name="Li"/>
            <person name="J."/>
            <person name="Li"/>
            <person name="R."/>
            <person name="Hou"/>
            <person name="M."/>
            <person name="Yang"/>
            <person name="G."/>
            <person name="Liu"/>
            <person name="G."/>
            <person name="Liu"/>
            <person name="W."/>
            <person name="Guo"/>
            <person name="J."/>
            <person name="Pan"/>
            <person name="S."/>
            <person name="Fan"/>
            <person name="G."/>
            <person name="Zhang"/>
            <person name="W."/>
            <person name="Zhang"/>
            <person name="R."/>
            <person name="Yu"/>
            <person name="J."/>
            <person name="Zhang"/>
            <person name="X."/>
            <person name="Yin"/>
            <person name="Q."/>
            <person name="Ji"/>
            <person name="C."/>
            <person name="Jin"/>
            <person name="Y."/>
            <person name="Yue"/>
            <person name="G."/>
            <person name="Liu"/>
            <person name="M."/>
            <person name="Xu"/>
            <person name="J."/>
            <person name="Liu"/>
            <person name="S."/>
            <person name="Jordana"/>
            <person name="J."/>
            <person name="Noce"/>
            <person name="A."/>
            <person name="Amills"/>
            <person name="M."/>
            <person name="Wu"/>
            <person name="D.D."/>
            <person name="Li"/>
            <person name="S."/>
            <person name="Zhou"/>
            <person name="X. and Zhong"/>
            <person name="J."/>
        </authorList>
    </citation>
    <scope>NUCLEOTIDE SEQUENCE [LARGE SCALE GENOMIC DNA]</scope>
</reference>
<dbReference type="GO" id="GO:0071542">
    <property type="term" value="P:dopaminergic neuron differentiation"/>
    <property type="evidence" value="ECO:0007669"/>
    <property type="project" value="TreeGrafter"/>
</dbReference>